<keyword evidence="1" id="KW-0723">Serine/threonine-protein kinase</keyword>
<evidence type="ECO:0000256" key="4">
    <source>
        <dbReference type="SAM" id="Coils"/>
    </source>
</evidence>
<dbReference type="SUPFAM" id="SSF56112">
    <property type="entry name" value="Protein kinase-like (PK-like)"/>
    <property type="match status" value="1"/>
</dbReference>
<feature type="domain" description="Protein kinase" evidence="5">
    <location>
        <begin position="216"/>
        <end position="508"/>
    </location>
</feature>
<gene>
    <name evidence="6" type="ORF">LIER_22098</name>
</gene>
<evidence type="ECO:0000256" key="1">
    <source>
        <dbReference type="ARBA" id="ARBA00022527"/>
    </source>
</evidence>
<dbReference type="Gene3D" id="3.30.200.20">
    <property type="entry name" value="Phosphorylase Kinase, domain 1"/>
    <property type="match status" value="1"/>
</dbReference>
<dbReference type="InterPro" id="IPR000719">
    <property type="entry name" value="Prot_kinase_dom"/>
</dbReference>
<dbReference type="Pfam" id="PF07714">
    <property type="entry name" value="PK_Tyr_Ser-Thr"/>
    <property type="match status" value="1"/>
</dbReference>
<evidence type="ECO:0000313" key="6">
    <source>
        <dbReference type="EMBL" id="GAA0167085.1"/>
    </source>
</evidence>
<keyword evidence="2" id="KW-0547">Nucleotide-binding</keyword>
<keyword evidence="1" id="KW-0808">Transferase</keyword>
<keyword evidence="3" id="KW-0067">ATP-binding</keyword>
<dbReference type="PANTHER" id="PTHR47989:SF8">
    <property type="entry name" value="INACTIVE PROTEIN KINASE SELMODRAFT_444075-LIKE"/>
    <property type="match status" value="1"/>
</dbReference>
<proteinExistence type="predicted"/>
<dbReference type="InterPro" id="IPR001245">
    <property type="entry name" value="Ser-Thr/Tyr_kinase_cat_dom"/>
</dbReference>
<dbReference type="Proteomes" id="UP001454036">
    <property type="component" value="Unassembled WGS sequence"/>
</dbReference>
<keyword evidence="1" id="KW-0418">Kinase</keyword>
<dbReference type="PANTHER" id="PTHR47989">
    <property type="entry name" value="OS01G0750732 PROTEIN"/>
    <property type="match status" value="1"/>
</dbReference>
<evidence type="ECO:0000259" key="5">
    <source>
        <dbReference type="PROSITE" id="PS50011"/>
    </source>
</evidence>
<dbReference type="Gene3D" id="1.10.510.10">
    <property type="entry name" value="Transferase(Phosphotransferase) domain 1"/>
    <property type="match status" value="1"/>
</dbReference>
<accession>A0AAV3QU56</accession>
<dbReference type="PROSITE" id="PS50011">
    <property type="entry name" value="PROTEIN_KINASE_DOM"/>
    <property type="match status" value="1"/>
</dbReference>
<keyword evidence="7" id="KW-1185">Reference proteome</keyword>
<dbReference type="EMBL" id="BAABME010005959">
    <property type="protein sequence ID" value="GAA0167085.1"/>
    <property type="molecule type" value="Genomic_DNA"/>
</dbReference>
<dbReference type="GO" id="GO:0005524">
    <property type="term" value="F:ATP binding"/>
    <property type="evidence" value="ECO:0007669"/>
    <property type="project" value="UniProtKB-KW"/>
</dbReference>
<dbReference type="InterPro" id="IPR011009">
    <property type="entry name" value="Kinase-like_dom_sf"/>
</dbReference>
<evidence type="ECO:0000313" key="7">
    <source>
        <dbReference type="Proteomes" id="UP001454036"/>
    </source>
</evidence>
<evidence type="ECO:0000256" key="2">
    <source>
        <dbReference type="ARBA" id="ARBA00022741"/>
    </source>
</evidence>
<keyword evidence="4" id="KW-0175">Coiled coil</keyword>
<evidence type="ECO:0000256" key="3">
    <source>
        <dbReference type="ARBA" id="ARBA00022840"/>
    </source>
</evidence>
<organism evidence="6 7">
    <name type="scientific">Lithospermum erythrorhizon</name>
    <name type="common">Purple gromwell</name>
    <name type="synonym">Lithospermum officinale var. erythrorhizon</name>
    <dbReference type="NCBI Taxonomy" id="34254"/>
    <lineage>
        <taxon>Eukaryota</taxon>
        <taxon>Viridiplantae</taxon>
        <taxon>Streptophyta</taxon>
        <taxon>Embryophyta</taxon>
        <taxon>Tracheophyta</taxon>
        <taxon>Spermatophyta</taxon>
        <taxon>Magnoliopsida</taxon>
        <taxon>eudicotyledons</taxon>
        <taxon>Gunneridae</taxon>
        <taxon>Pentapetalae</taxon>
        <taxon>asterids</taxon>
        <taxon>lamiids</taxon>
        <taxon>Boraginales</taxon>
        <taxon>Boraginaceae</taxon>
        <taxon>Boraginoideae</taxon>
        <taxon>Lithospermeae</taxon>
        <taxon>Lithospermum</taxon>
    </lineage>
</organism>
<protein>
    <recommendedName>
        <fullName evidence="5">Protein kinase domain-containing protein</fullName>
    </recommendedName>
</protein>
<dbReference type="GO" id="GO:0004674">
    <property type="term" value="F:protein serine/threonine kinase activity"/>
    <property type="evidence" value="ECO:0007669"/>
    <property type="project" value="UniProtKB-KW"/>
</dbReference>
<dbReference type="AlphaFoldDB" id="A0AAV3QU56"/>
<reference evidence="6 7" key="1">
    <citation type="submission" date="2024-01" db="EMBL/GenBank/DDBJ databases">
        <title>The complete chloroplast genome sequence of Lithospermum erythrorhizon: insights into the phylogenetic relationship among Boraginaceae species and the maternal lineages of purple gromwells.</title>
        <authorList>
            <person name="Okada T."/>
            <person name="Watanabe K."/>
        </authorList>
    </citation>
    <scope>NUCLEOTIDE SEQUENCE [LARGE SCALE GENOMIC DNA]</scope>
</reference>
<feature type="coiled-coil region" evidence="4">
    <location>
        <begin position="66"/>
        <end position="93"/>
    </location>
</feature>
<name>A0AAV3QU56_LITER</name>
<comment type="caution">
    <text evidence="6">The sequence shown here is derived from an EMBL/GenBank/DDBJ whole genome shotgun (WGS) entry which is preliminary data.</text>
</comment>
<sequence>MAPHAQRILVIQEASREPCISAIRYALLELSLNPGDIIELHGILQPFKTQKTGCSPGCMPIKLDSSHTLNKKHEKLEKEIQEKLDEFMNYSEMIRLHRVAKMQQVELKVSVEAGILKEVGTQYAKSIQATTVILDRVLKKDQNYFADKLSCGILRMKQGNEIDCIKEKRIDEVEKNSLEMSQSSHTSQESCKLKQDQQLQQLMAESSICSICMYKRPQIGNLVDFNFSQLQYATDRFSPHNELTCFGKKIYYMGVLSDGQFIMVREHASRTIKLDEFKSQVKMMETIRHENVATLIGSCSEEHHRLLVYEYVCNGSLETLLSNQSNDLTWERRMKIAYRVAKGLKYLHLNNIYGNVRPNNIMVTHDFHPMLASFGLVKNRYEGVDYSSTYERRVLKTFEYLAPEYEERGIDWSKADVYSFGVVLLELITGRKTMEDTNGQSFLRWARPLMRQKKYHELLDSTIDNCHDIYQLHCLLRVADKCLSWDPENRLSIDKVVRALACISHGCVIRDFSPTESEMKDCKLLRV</sequence>